<dbReference type="InterPro" id="IPR036427">
    <property type="entry name" value="Bromodomain-like_sf"/>
</dbReference>
<organism evidence="4 5">
    <name type="scientific">Rotaria sordida</name>
    <dbReference type="NCBI Taxonomy" id="392033"/>
    <lineage>
        <taxon>Eukaryota</taxon>
        <taxon>Metazoa</taxon>
        <taxon>Spiralia</taxon>
        <taxon>Gnathifera</taxon>
        <taxon>Rotifera</taxon>
        <taxon>Eurotatoria</taxon>
        <taxon>Bdelloidea</taxon>
        <taxon>Philodinida</taxon>
        <taxon>Philodinidae</taxon>
        <taxon>Rotaria</taxon>
    </lineage>
</organism>
<protein>
    <recommendedName>
        <fullName evidence="3">Bromo domain-containing protein</fullName>
    </recommendedName>
</protein>
<gene>
    <name evidence="4" type="ORF">FNK824_LOCUS41560</name>
</gene>
<comment type="caution">
    <text evidence="4">The sequence shown here is derived from an EMBL/GenBank/DDBJ whole genome shotgun (WGS) entry which is preliminary data.</text>
</comment>
<dbReference type="EMBL" id="CAJOBE010041420">
    <property type="protein sequence ID" value="CAF4327514.1"/>
    <property type="molecule type" value="Genomic_DNA"/>
</dbReference>
<evidence type="ECO:0000259" key="3">
    <source>
        <dbReference type="PROSITE" id="PS50014"/>
    </source>
</evidence>
<dbReference type="PROSITE" id="PS50014">
    <property type="entry name" value="BROMODOMAIN_2"/>
    <property type="match status" value="1"/>
</dbReference>
<dbReference type="Pfam" id="PF00439">
    <property type="entry name" value="Bromodomain"/>
    <property type="match status" value="1"/>
</dbReference>
<evidence type="ECO:0000313" key="4">
    <source>
        <dbReference type="EMBL" id="CAF4327514.1"/>
    </source>
</evidence>
<sequence>KPMDLSTIQQKITNEVYVNNSAEFNQDIELMVANC</sequence>
<dbReference type="SUPFAM" id="SSF47370">
    <property type="entry name" value="Bromodomain"/>
    <property type="match status" value="1"/>
</dbReference>
<evidence type="ECO:0000313" key="5">
    <source>
        <dbReference type="Proteomes" id="UP000663874"/>
    </source>
</evidence>
<feature type="non-terminal residue" evidence="4">
    <location>
        <position position="35"/>
    </location>
</feature>
<dbReference type="Gene3D" id="1.20.920.10">
    <property type="entry name" value="Bromodomain-like"/>
    <property type="match status" value="1"/>
</dbReference>
<accession>A0A820JHN1</accession>
<evidence type="ECO:0000256" key="2">
    <source>
        <dbReference type="PROSITE-ProRule" id="PRU00035"/>
    </source>
</evidence>
<evidence type="ECO:0000256" key="1">
    <source>
        <dbReference type="ARBA" id="ARBA00023117"/>
    </source>
</evidence>
<reference evidence="4" key="1">
    <citation type="submission" date="2021-02" db="EMBL/GenBank/DDBJ databases">
        <authorList>
            <person name="Nowell W R."/>
        </authorList>
    </citation>
    <scope>NUCLEOTIDE SEQUENCE</scope>
</reference>
<feature type="non-terminal residue" evidence="4">
    <location>
        <position position="1"/>
    </location>
</feature>
<name>A0A820JHN1_9BILA</name>
<feature type="domain" description="Bromo" evidence="3">
    <location>
        <begin position="1"/>
        <end position="35"/>
    </location>
</feature>
<dbReference type="InterPro" id="IPR001487">
    <property type="entry name" value="Bromodomain"/>
</dbReference>
<keyword evidence="1 2" id="KW-0103">Bromodomain</keyword>
<dbReference type="Proteomes" id="UP000663874">
    <property type="component" value="Unassembled WGS sequence"/>
</dbReference>
<dbReference type="AlphaFoldDB" id="A0A820JHN1"/>
<proteinExistence type="predicted"/>